<dbReference type="RefSeq" id="WP_116179890.1">
    <property type="nucleotide sequence ID" value="NZ_CP144375.1"/>
</dbReference>
<dbReference type="EMBL" id="QUNO01000017">
    <property type="protein sequence ID" value="REH35842.1"/>
    <property type="molecule type" value="Genomic_DNA"/>
</dbReference>
<dbReference type="Pfam" id="PF15566">
    <property type="entry name" value="Imm32"/>
    <property type="match status" value="1"/>
</dbReference>
<proteinExistence type="predicted"/>
<evidence type="ECO:0000313" key="2">
    <source>
        <dbReference type="Proteomes" id="UP000256269"/>
    </source>
</evidence>
<comment type="caution">
    <text evidence="1">The sequence shown here is derived from an EMBL/GenBank/DDBJ whole genome shotgun (WGS) entry which is preliminary data.</text>
</comment>
<dbReference type="InterPro" id="IPR029083">
    <property type="entry name" value="Imm32"/>
</dbReference>
<protein>
    <submittedName>
        <fullName evidence="1">Uncharacterized protein</fullName>
    </submittedName>
</protein>
<reference evidence="1 2" key="1">
    <citation type="submission" date="2018-08" db="EMBL/GenBank/DDBJ databases">
        <title>Genomic Encyclopedia of Archaeal and Bacterial Type Strains, Phase II (KMG-II): from individual species to whole genera.</title>
        <authorList>
            <person name="Goeker M."/>
        </authorList>
    </citation>
    <scope>NUCLEOTIDE SEQUENCE [LARGE SCALE GENOMIC DNA]</scope>
    <source>
        <strain evidence="1 2">DSM 45791</strain>
    </source>
</reference>
<accession>A0A3E0H0K7</accession>
<gene>
    <name evidence="1" type="ORF">BCF44_117234</name>
</gene>
<dbReference type="AlphaFoldDB" id="A0A3E0H0K7"/>
<evidence type="ECO:0000313" key="1">
    <source>
        <dbReference type="EMBL" id="REH35842.1"/>
    </source>
</evidence>
<keyword evidence="2" id="KW-1185">Reference proteome</keyword>
<dbReference type="Proteomes" id="UP000256269">
    <property type="component" value="Unassembled WGS sequence"/>
</dbReference>
<sequence length="103" mass="11364">MAEPVPAQSDRGTSTREVVVAVPVYDAVRGLNRAWPANYRLSFDVTAHGEVVIRGDKAGLRGLATQLLALAQEDVPQRYHHRIDDFMLEVDRGSLPVRIEQAG</sequence>
<name>A0A3E0H0K7_9PSEU</name>
<organism evidence="1 2">
    <name type="scientific">Kutzneria buriramensis</name>
    <dbReference type="NCBI Taxonomy" id="1045776"/>
    <lineage>
        <taxon>Bacteria</taxon>
        <taxon>Bacillati</taxon>
        <taxon>Actinomycetota</taxon>
        <taxon>Actinomycetes</taxon>
        <taxon>Pseudonocardiales</taxon>
        <taxon>Pseudonocardiaceae</taxon>
        <taxon>Kutzneria</taxon>
    </lineage>
</organism>
<dbReference type="OrthoDB" id="3387727at2"/>